<evidence type="ECO:0000259" key="1">
    <source>
        <dbReference type="Pfam" id="PF10543"/>
    </source>
</evidence>
<name>A0ABR6X164_9BURK</name>
<keyword evidence="3" id="KW-1185">Reference proteome</keyword>
<sequence length="190" mass="21877">MTPAPTPLIRIPQRFILLRTHRVLLDTDLAELHGVPTKVLLQAVKRNLNRFTTVFMFQLKDNEWEALRSQIVTSKTGWGVRRYAPYAFTEQGEAMLSSVLNSPQAIAVNIEIMRAFVRLHEVIVSKKEIALRLVELESKADLIEVKHDNFKHNARVQFKRIFEAIRALMAVQETPKKRRIGFTAITMTKS</sequence>
<proteinExistence type="predicted"/>
<dbReference type="Proteomes" id="UP000648257">
    <property type="component" value="Unassembled WGS sequence"/>
</dbReference>
<dbReference type="InterPro" id="IPR018873">
    <property type="entry name" value="KilA-N_DNA-bd_domain"/>
</dbReference>
<gene>
    <name evidence="2" type="ORF">H8K52_04925</name>
</gene>
<accession>A0ABR6X164</accession>
<feature type="domain" description="KilA-N DNA-binding" evidence="1">
    <location>
        <begin position="15"/>
        <end position="99"/>
    </location>
</feature>
<organism evidence="2 3">
    <name type="scientific">Undibacterium seohonense</name>
    <dbReference type="NCBI Taxonomy" id="1344950"/>
    <lineage>
        <taxon>Bacteria</taxon>
        <taxon>Pseudomonadati</taxon>
        <taxon>Pseudomonadota</taxon>
        <taxon>Betaproteobacteria</taxon>
        <taxon>Burkholderiales</taxon>
        <taxon>Oxalobacteraceae</taxon>
        <taxon>Undibacterium</taxon>
    </lineage>
</organism>
<protein>
    <submittedName>
        <fullName evidence="2">ORF6N domain-containing protein</fullName>
    </submittedName>
</protein>
<dbReference type="Pfam" id="PF10543">
    <property type="entry name" value="ORF6N"/>
    <property type="match status" value="1"/>
</dbReference>
<evidence type="ECO:0000313" key="2">
    <source>
        <dbReference type="EMBL" id="MBC3806688.1"/>
    </source>
</evidence>
<evidence type="ECO:0000313" key="3">
    <source>
        <dbReference type="Proteomes" id="UP000648257"/>
    </source>
</evidence>
<reference evidence="2 3" key="1">
    <citation type="submission" date="2020-08" db="EMBL/GenBank/DDBJ databases">
        <title>Novel species isolated from subtropical streams in China.</title>
        <authorList>
            <person name="Lu H."/>
        </authorList>
    </citation>
    <scope>NUCLEOTIDE SEQUENCE [LARGE SCALE GENOMIC DNA]</scope>
    <source>
        <strain evidence="2 3">KACC 16656</strain>
    </source>
</reference>
<dbReference type="EMBL" id="JACOFW010000004">
    <property type="protein sequence ID" value="MBC3806688.1"/>
    <property type="molecule type" value="Genomic_DNA"/>
</dbReference>
<comment type="caution">
    <text evidence="2">The sequence shown here is derived from an EMBL/GenBank/DDBJ whole genome shotgun (WGS) entry which is preliminary data.</text>
</comment>
<dbReference type="RefSeq" id="WP_186921785.1">
    <property type="nucleotide sequence ID" value="NZ_JACOFW010000004.1"/>
</dbReference>